<evidence type="ECO:0000256" key="4">
    <source>
        <dbReference type="ARBA" id="ARBA00022982"/>
    </source>
</evidence>
<evidence type="ECO:0000256" key="5">
    <source>
        <dbReference type="ARBA" id="ARBA00023157"/>
    </source>
</evidence>
<sequence length="85" mass="9519">MPKVEIYTKVMCPYCVRAKALLDQKGVTYEEIIAASDPERKQEMMQRSGGRATYPQIFIGDEHIGGCDDLLSLERRGKLDAKLAA</sequence>
<evidence type="ECO:0000259" key="8">
    <source>
        <dbReference type="Pfam" id="PF00462"/>
    </source>
</evidence>
<dbReference type="InterPro" id="IPR011767">
    <property type="entry name" value="GLR_AS"/>
</dbReference>
<dbReference type="Gene3D" id="3.40.30.10">
    <property type="entry name" value="Glutaredoxin"/>
    <property type="match status" value="1"/>
</dbReference>
<dbReference type="EMBL" id="JANIBC010000004">
    <property type="protein sequence ID" value="MCQ8185249.1"/>
    <property type="molecule type" value="Genomic_DNA"/>
</dbReference>
<organism evidence="9 10">
    <name type="scientific">Parvularcula maris</name>
    <dbReference type="NCBI Taxonomy" id="2965077"/>
    <lineage>
        <taxon>Bacteria</taxon>
        <taxon>Pseudomonadati</taxon>
        <taxon>Pseudomonadota</taxon>
        <taxon>Alphaproteobacteria</taxon>
        <taxon>Parvularculales</taxon>
        <taxon>Parvularculaceae</taxon>
        <taxon>Parvularcula</taxon>
    </lineage>
</organism>
<evidence type="ECO:0000256" key="6">
    <source>
        <dbReference type="ARBA" id="ARBA00023284"/>
    </source>
</evidence>
<keyword evidence="3 7" id="KW-0813">Transport</keyword>
<dbReference type="Proteomes" id="UP001142610">
    <property type="component" value="Unassembled WGS sequence"/>
</dbReference>
<dbReference type="SUPFAM" id="SSF52833">
    <property type="entry name" value="Thioredoxin-like"/>
    <property type="match status" value="1"/>
</dbReference>
<comment type="similarity">
    <text evidence="2 7">Belongs to the glutaredoxin family.</text>
</comment>
<dbReference type="GO" id="GO:0005737">
    <property type="term" value="C:cytoplasm"/>
    <property type="evidence" value="ECO:0007669"/>
    <property type="project" value="TreeGrafter"/>
</dbReference>
<dbReference type="GO" id="GO:0045454">
    <property type="term" value="P:cell redox homeostasis"/>
    <property type="evidence" value="ECO:0007669"/>
    <property type="project" value="InterPro"/>
</dbReference>
<keyword evidence="7" id="KW-0963">Cytoplasm</keyword>
<evidence type="ECO:0000256" key="2">
    <source>
        <dbReference type="ARBA" id="ARBA00007787"/>
    </source>
</evidence>
<accession>A0A9X2RHU7</accession>
<dbReference type="RefSeq" id="WP_256619118.1">
    <property type="nucleotide sequence ID" value="NZ_JANIBC010000004.1"/>
</dbReference>
<dbReference type="InterPro" id="IPR002109">
    <property type="entry name" value="Glutaredoxin"/>
</dbReference>
<dbReference type="PANTHER" id="PTHR45694">
    <property type="entry name" value="GLUTAREDOXIN 2"/>
    <property type="match status" value="1"/>
</dbReference>
<proteinExistence type="inferred from homology"/>
<dbReference type="InterPro" id="IPR014025">
    <property type="entry name" value="Glutaredoxin_subgr"/>
</dbReference>
<evidence type="ECO:0000313" key="9">
    <source>
        <dbReference type="EMBL" id="MCQ8185249.1"/>
    </source>
</evidence>
<dbReference type="PROSITE" id="PS51354">
    <property type="entry name" value="GLUTAREDOXIN_2"/>
    <property type="match status" value="1"/>
</dbReference>
<feature type="domain" description="Glutaredoxin" evidence="8">
    <location>
        <begin position="4"/>
        <end position="64"/>
    </location>
</feature>
<dbReference type="AlphaFoldDB" id="A0A9X2RHU7"/>
<dbReference type="FunFam" id="3.40.30.10:FF:000018">
    <property type="entry name" value="Glutaredoxin"/>
    <property type="match status" value="1"/>
</dbReference>
<protein>
    <recommendedName>
        <fullName evidence="7">Glutaredoxin</fullName>
    </recommendedName>
</protein>
<dbReference type="GO" id="GO:0015038">
    <property type="term" value="F:glutathione disulfide oxidoreductase activity"/>
    <property type="evidence" value="ECO:0007669"/>
    <property type="project" value="UniProtKB-UniRule"/>
</dbReference>
<comment type="caution">
    <text evidence="9">The sequence shown here is derived from an EMBL/GenBank/DDBJ whole genome shotgun (WGS) entry which is preliminary data.</text>
</comment>
<dbReference type="PANTHER" id="PTHR45694:SF18">
    <property type="entry name" value="GLUTAREDOXIN-1-RELATED"/>
    <property type="match status" value="1"/>
</dbReference>
<dbReference type="PRINTS" id="PR00160">
    <property type="entry name" value="GLUTAREDOXIN"/>
</dbReference>
<reference evidence="9" key="1">
    <citation type="submission" date="2022-07" db="EMBL/GenBank/DDBJ databases">
        <title>Parvularcula maris sp. nov., an algicidal bacterium isolated from seawater.</title>
        <authorList>
            <person name="Li F."/>
        </authorList>
    </citation>
    <scope>NUCLEOTIDE SEQUENCE</scope>
    <source>
        <strain evidence="9">BGMRC 0090</strain>
    </source>
</reference>
<evidence type="ECO:0000256" key="3">
    <source>
        <dbReference type="ARBA" id="ARBA00022448"/>
    </source>
</evidence>
<comment type="function">
    <text evidence="1 7">Has a glutathione-disulfide oxidoreductase activity in the presence of NADPH and glutathione reductase. Reduces low molecular weight disulfides and proteins.</text>
</comment>
<name>A0A9X2RHU7_9PROT</name>
<dbReference type="NCBIfam" id="TIGR02181">
    <property type="entry name" value="GRX_bact"/>
    <property type="match status" value="1"/>
</dbReference>
<evidence type="ECO:0000313" key="10">
    <source>
        <dbReference type="Proteomes" id="UP001142610"/>
    </source>
</evidence>
<dbReference type="CDD" id="cd03418">
    <property type="entry name" value="GRX_GRXb_1_3_like"/>
    <property type="match status" value="1"/>
</dbReference>
<evidence type="ECO:0000256" key="7">
    <source>
        <dbReference type="RuleBase" id="RU364065"/>
    </source>
</evidence>
<dbReference type="PROSITE" id="PS00195">
    <property type="entry name" value="GLUTAREDOXIN_1"/>
    <property type="match status" value="1"/>
</dbReference>
<keyword evidence="6 7" id="KW-0676">Redox-active center</keyword>
<keyword evidence="5" id="KW-1015">Disulfide bond</keyword>
<keyword evidence="4 7" id="KW-0249">Electron transport</keyword>
<dbReference type="InterPro" id="IPR036249">
    <property type="entry name" value="Thioredoxin-like_sf"/>
</dbReference>
<dbReference type="Pfam" id="PF00462">
    <property type="entry name" value="Glutaredoxin"/>
    <property type="match status" value="1"/>
</dbReference>
<gene>
    <name evidence="9" type="primary">grxC</name>
    <name evidence="9" type="ORF">NOG11_07570</name>
</gene>
<evidence type="ECO:0000256" key="1">
    <source>
        <dbReference type="ARBA" id="ARBA00002549"/>
    </source>
</evidence>
<dbReference type="GO" id="GO:0034599">
    <property type="term" value="P:cellular response to oxidative stress"/>
    <property type="evidence" value="ECO:0007669"/>
    <property type="project" value="TreeGrafter"/>
</dbReference>
<dbReference type="InterPro" id="IPR011900">
    <property type="entry name" value="GRX_bact"/>
</dbReference>
<keyword evidence="10" id="KW-1185">Reference proteome</keyword>